<dbReference type="Proteomes" id="UP000282837">
    <property type="component" value="Unassembled WGS sequence"/>
</dbReference>
<feature type="transmembrane region" description="Helical" evidence="9">
    <location>
        <begin position="25"/>
        <end position="44"/>
    </location>
</feature>
<reference evidence="11 12" key="1">
    <citation type="submission" date="2019-01" db="EMBL/GenBank/DDBJ databases">
        <authorList>
            <person name="Chen W.-M."/>
        </authorList>
    </citation>
    <scope>NUCLEOTIDE SEQUENCE [LARGE SCALE GENOMIC DNA]</scope>
    <source>
        <strain evidence="11 12">FSY-9</strain>
    </source>
</reference>
<sequence>MVGGEADSLTISTQSVAVPEAWRAGLLRLALAWGLLLAIFHADWQAMAHQWWDSSTYHHILLVPVIIGWLVSQRLPALWSLPVSLWRPALALLGACLLLWALGALAGVAQVTQAAAVAMLMACVPLMLGVRAAAGLAFPLAYMGFLVPFGDEAVPLLQMVTARITVALVHISAVPAQIDGVFISTPAGLFEVAEACSGVKFLVAMLAFGALAAHVCFLDWRRRAGFMALCVVAPVLANGVRAWGTVYVAQYVGRAVAGGVDHIIYGWVFFASVIAGILALGWRYFDRPVGGAMVDVDAIMARPVLARWEGKSSSPRQALGGLAVMALLAQGWALAADRLVAPVPAHIDLPEVAGWHRVDYSPRHWWEPRAGGADHRLLGRYANAQGQQVDVFFALYGAQGVGRKASGFGEGALPPESGWSWQSPEPSTPDSHVERLQADGPVERIAATTYRSGGVTTGSGLRLRMANFADRLLLRRRVTMMLILSAEDGEGQQAKAALAAFREAMGPLGPWMDRVAQVDNTQKD</sequence>
<feature type="transmembrane region" description="Helical" evidence="9">
    <location>
        <begin position="115"/>
        <end position="142"/>
    </location>
</feature>
<feature type="compositionally biased region" description="Polar residues" evidence="8">
    <location>
        <begin position="419"/>
        <end position="430"/>
    </location>
</feature>
<name>A0A3S2V524_9SPHN</name>
<feature type="transmembrane region" description="Helical" evidence="9">
    <location>
        <begin position="56"/>
        <end position="77"/>
    </location>
</feature>
<feature type="transmembrane region" description="Helical" evidence="9">
    <location>
        <begin position="89"/>
        <end position="109"/>
    </location>
</feature>
<dbReference type="EMBL" id="SACO01000013">
    <property type="protein sequence ID" value="RVU03683.1"/>
    <property type="molecule type" value="Genomic_DNA"/>
</dbReference>
<dbReference type="GO" id="GO:0008233">
    <property type="term" value="F:peptidase activity"/>
    <property type="evidence" value="ECO:0007669"/>
    <property type="project" value="UniProtKB-KW"/>
</dbReference>
<gene>
    <name evidence="11" type="primary">epsI</name>
    <name evidence="11" type="ORF">EOE18_14955</name>
</gene>
<feature type="domain" description="Methanolan biosynthesis EpsI" evidence="10">
    <location>
        <begin position="323"/>
        <end position="508"/>
    </location>
</feature>
<evidence type="ECO:0000313" key="12">
    <source>
        <dbReference type="Proteomes" id="UP000282837"/>
    </source>
</evidence>
<feature type="transmembrane region" description="Helical" evidence="9">
    <location>
        <begin position="198"/>
        <end position="217"/>
    </location>
</feature>
<proteinExistence type="predicted"/>
<dbReference type="InterPro" id="IPR019127">
    <property type="entry name" value="Exosortase"/>
</dbReference>
<keyword evidence="7 9" id="KW-0472">Membrane</keyword>
<protein>
    <submittedName>
        <fullName evidence="11">EpsI family protein</fullName>
    </submittedName>
</protein>
<comment type="caution">
    <text evidence="11">The sequence shown here is derived from an EMBL/GenBank/DDBJ whole genome shotgun (WGS) entry which is preliminary data.</text>
</comment>
<evidence type="ECO:0000256" key="4">
    <source>
        <dbReference type="ARBA" id="ARBA00022692"/>
    </source>
</evidence>
<dbReference type="NCBIfam" id="TIGR03109">
    <property type="entry name" value="exosort_XrtA"/>
    <property type="match status" value="1"/>
</dbReference>
<dbReference type="AlphaFoldDB" id="A0A3S2V524"/>
<dbReference type="NCBIfam" id="TIGR02914">
    <property type="entry name" value="EpsI_fam"/>
    <property type="match status" value="1"/>
</dbReference>
<dbReference type="Pfam" id="PF09721">
    <property type="entry name" value="Exosortase_EpsH"/>
    <property type="match status" value="1"/>
</dbReference>
<evidence type="ECO:0000256" key="5">
    <source>
        <dbReference type="ARBA" id="ARBA00022801"/>
    </source>
</evidence>
<evidence type="ECO:0000256" key="8">
    <source>
        <dbReference type="SAM" id="MobiDB-lite"/>
    </source>
</evidence>
<evidence type="ECO:0000256" key="7">
    <source>
        <dbReference type="ARBA" id="ARBA00023136"/>
    </source>
</evidence>
<dbReference type="NCBIfam" id="TIGR02602">
    <property type="entry name" value="8TM_EpsH"/>
    <property type="match status" value="1"/>
</dbReference>
<dbReference type="NCBIfam" id="TIGR04178">
    <property type="entry name" value="exo_archaeo"/>
    <property type="match status" value="1"/>
</dbReference>
<dbReference type="InterPro" id="IPR026392">
    <property type="entry name" value="Exo/Archaeosortase_dom"/>
</dbReference>
<organism evidence="11 12">
    <name type="scientific">Novosphingobium umbonatum</name>
    <dbReference type="NCBI Taxonomy" id="1908524"/>
    <lineage>
        <taxon>Bacteria</taxon>
        <taxon>Pseudomonadati</taxon>
        <taxon>Pseudomonadota</taxon>
        <taxon>Alphaproteobacteria</taxon>
        <taxon>Sphingomonadales</taxon>
        <taxon>Sphingomonadaceae</taxon>
        <taxon>Novosphingobium</taxon>
    </lineage>
</organism>
<keyword evidence="2" id="KW-1003">Cell membrane</keyword>
<accession>A0A3S2V524</accession>
<dbReference type="InterPro" id="IPR014263">
    <property type="entry name" value="Methanolan_biosynth_EpsI"/>
</dbReference>
<evidence type="ECO:0000313" key="11">
    <source>
        <dbReference type="EMBL" id="RVU03683.1"/>
    </source>
</evidence>
<dbReference type="InterPro" id="IPR017540">
    <property type="entry name" value="Exosortase-1"/>
</dbReference>
<evidence type="ECO:0000256" key="2">
    <source>
        <dbReference type="ARBA" id="ARBA00022475"/>
    </source>
</evidence>
<evidence type="ECO:0000256" key="6">
    <source>
        <dbReference type="ARBA" id="ARBA00022989"/>
    </source>
</evidence>
<evidence type="ECO:0000256" key="9">
    <source>
        <dbReference type="SAM" id="Phobius"/>
    </source>
</evidence>
<evidence type="ECO:0000259" key="10">
    <source>
        <dbReference type="Pfam" id="PF11984"/>
    </source>
</evidence>
<dbReference type="GO" id="GO:0005886">
    <property type="term" value="C:plasma membrane"/>
    <property type="evidence" value="ECO:0007669"/>
    <property type="project" value="UniProtKB-SubCell"/>
</dbReference>
<dbReference type="Pfam" id="PF11984">
    <property type="entry name" value="DUF3485"/>
    <property type="match status" value="1"/>
</dbReference>
<dbReference type="GO" id="GO:0006508">
    <property type="term" value="P:proteolysis"/>
    <property type="evidence" value="ECO:0007669"/>
    <property type="project" value="UniProtKB-KW"/>
</dbReference>
<keyword evidence="3" id="KW-0645">Protease</keyword>
<keyword evidence="4 9" id="KW-0812">Transmembrane</keyword>
<comment type="subcellular location">
    <subcellularLocation>
        <location evidence="1">Cell membrane</location>
        <topology evidence="1">Multi-pass membrane protein</topology>
    </subcellularLocation>
</comment>
<feature type="transmembrane region" description="Helical" evidence="9">
    <location>
        <begin position="264"/>
        <end position="285"/>
    </location>
</feature>
<dbReference type="OrthoDB" id="9797363at2"/>
<keyword evidence="12" id="KW-1185">Reference proteome</keyword>
<keyword evidence="6 9" id="KW-1133">Transmembrane helix</keyword>
<feature type="transmembrane region" description="Helical" evidence="9">
    <location>
        <begin position="224"/>
        <end position="244"/>
    </location>
</feature>
<evidence type="ECO:0000256" key="1">
    <source>
        <dbReference type="ARBA" id="ARBA00004651"/>
    </source>
</evidence>
<keyword evidence="5" id="KW-0378">Hydrolase</keyword>
<evidence type="ECO:0000256" key="3">
    <source>
        <dbReference type="ARBA" id="ARBA00022670"/>
    </source>
</evidence>
<dbReference type="InterPro" id="IPR013426">
    <property type="entry name" value="EpsH-like"/>
</dbReference>
<feature type="region of interest" description="Disordered" evidence="8">
    <location>
        <begin position="407"/>
        <end position="431"/>
    </location>
</feature>